<accession>A0ABV0SLC8</accession>
<evidence type="ECO:0000313" key="2">
    <source>
        <dbReference type="Proteomes" id="UP001482620"/>
    </source>
</evidence>
<reference evidence="1 2" key="1">
    <citation type="submission" date="2021-06" db="EMBL/GenBank/DDBJ databases">
        <authorList>
            <person name="Palmer J.M."/>
        </authorList>
    </citation>
    <scope>NUCLEOTIDE SEQUENCE [LARGE SCALE GENOMIC DNA]</scope>
    <source>
        <strain evidence="2">if_2019</strain>
        <tissue evidence="1">Muscle</tissue>
    </source>
</reference>
<dbReference type="Proteomes" id="UP001482620">
    <property type="component" value="Unassembled WGS sequence"/>
</dbReference>
<protein>
    <submittedName>
        <fullName evidence="1">Uncharacterized protein</fullName>
    </submittedName>
</protein>
<proteinExistence type="predicted"/>
<organism evidence="1 2">
    <name type="scientific">Ilyodon furcidens</name>
    <name type="common">goldbreast splitfin</name>
    <dbReference type="NCBI Taxonomy" id="33524"/>
    <lineage>
        <taxon>Eukaryota</taxon>
        <taxon>Metazoa</taxon>
        <taxon>Chordata</taxon>
        <taxon>Craniata</taxon>
        <taxon>Vertebrata</taxon>
        <taxon>Euteleostomi</taxon>
        <taxon>Actinopterygii</taxon>
        <taxon>Neopterygii</taxon>
        <taxon>Teleostei</taxon>
        <taxon>Neoteleostei</taxon>
        <taxon>Acanthomorphata</taxon>
        <taxon>Ovalentaria</taxon>
        <taxon>Atherinomorphae</taxon>
        <taxon>Cyprinodontiformes</taxon>
        <taxon>Goodeidae</taxon>
        <taxon>Ilyodon</taxon>
    </lineage>
</organism>
<sequence length="125" mass="14337">MSENINLSKSEPERMIIHSSRELQICSARCVHSLGNLFRYENQSNNLFGVEDLIKIVNLLRVQRLFYMESVVGNLFRVQNLFNSGICSKSVICCNVPGPRHLSINMFRRCNLFKVGSLESILDQN</sequence>
<name>A0ABV0SLC8_9TELE</name>
<evidence type="ECO:0000313" key="1">
    <source>
        <dbReference type="EMBL" id="MEQ2220931.1"/>
    </source>
</evidence>
<gene>
    <name evidence="1" type="ORF">ILYODFUR_010591</name>
</gene>
<keyword evidence="2" id="KW-1185">Reference proteome</keyword>
<dbReference type="EMBL" id="JAHRIQ010000774">
    <property type="protein sequence ID" value="MEQ2220931.1"/>
    <property type="molecule type" value="Genomic_DNA"/>
</dbReference>
<comment type="caution">
    <text evidence="1">The sequence shown here is derived from an EMBL/GenBank/DDBJ whole genome shotgun (WGS) entry which is preliminary data.</text>
</comment>